<evidence type="ECO:0000259" key="9">
    <source>
        <dbReference type="Pfam" id="PF04083"/>
    </source>
</evidence>
<keyword evidence="4" id="KW-0442">Lipid degradation</keyword>
<keyword evidence="11" id="KW-1185">Reference proteome</keyword>
<evidence type="ECO:0000256" key="1">
    <source>
        <dbReference type="ARBA" id="ARBA00010701"/>
    </source>
</evidence>
<dbReference type="OrthoDB" id="9974421at2759"/>
<reference evidence="10 11" key="1">
    <citation type="submission" date="2015-12" db="EMBL/GenBank/DDBJ databases">
        <title>The genome of Folsomia candida.</title>
        <authorList>
            <person name="Faddeeva A."/>
            <person name="Derks M.F."/>
            <person name="Anvar Y."/>
            <person name="Smit S."/>
            <person name="Van Straalen N."/>
            <person name="Roelofs D."/>
        </authorList>
    </citation>
    <scope>NUCLEOTIDE SEQUENCE [LARGE SCALE GENOMIC DNA]</scope>
    <source>
        <strain evidence="10 11">VU population</strain>
        <tissue evidence="10">Whole body</tissue>
    </source>
</reference>
<dbReference type="PANTHER" id="PTHR11005">
    <property type="entry name" value="LYSOSOMAL ACID LIPASE-RELATED"/>
    <property type="match status" value="1"/>
</dbReference>
<dbReference type="OMA" id="QAHRIPY"/>
<dbReference type="Gene3D" id="3.40.50.1820">
    <property type="entry name" value="alpha/beta hydrolase"/>
    <property type="match status" value="1"/>
</dbReference>
<evidence type="ECO:0000256" key="4">
    <source>
        <dbReference type="ARBA" id="ARBA00022963"/>
    </source>
</evidence>
<evidence type="ECO:0000313" key="11">
    <source>
        <dbReference type="Proteomes" id="UP000198287"/>
    </source>
</evidence>
<dbReference type="GO" id="GO:0016787">
    <property type="term" value="F:hydrolase activity"/>
    <property type="evidence" value="ECO:0007669"/>
    <property type="project" value="UniProtKB-KW"/>
</dbReference>
<evidence type="ECO:0000256" key="7">
    <source>
        <dbReference type="SAM" id="SignalP"/>
    </source>
</evidence>
<organism evidence="10 11">
    <name type="scientific">Folsomia candida</name>
    <name type="common">Springtail</name>
    <dbReference type="NCBI Taxonomy" id="158441"/>
    <lineage>
        <taxon>Eukaryota</taxon>
        <taxon>Metazoa</taxon>
        <taxon>Ecdysozoa</taxon>
        <taxon>Arthropoda</taxon>
        <taxon>Hexapoda</taxon>
        <taxon>Collembola</taxon>
        <taxon>Entomobryomorpha</taxon>
        <taxon>Isotomoidea</taxon>
        <taxon>Isotomidae</taxon>
        <taxon>Proisotominae</taxon>
        <taxon>Folsomia</taxon>
    </lineage>
</organism>
<dbReference type="STRING" id="158441.A0A226CWS7"/>
<feature type="domain" description="AB hydrolase-1" evidence="8">
    <location>
        <begin position="160"/>
        <end position="249"/>
    </location>
</feature>
<name>A0A226CWS7_FOLCA</name>
<dbReference type="InterPro" id="IPR000073">
    <property type="entry name" value="AB_hydrolase_1"/>
</dbReference>
<keyword evidence="3" id="KW-0378">Hydrolase</keyword>
<evidence type="ECO:0000256" key="5">
    <source>
        <dbReference type="ARBA" id="ARBA00023098"/>
    </source>
</evidence>
<keyword evidence="5" id="KW-0443">Lipid metabolism</keyword>
<comment type="similarity">
    <text evidence="1">Belongs to the AB hydrolase superfamily. Lipase family.</text>
</comment>
<evidence type="ECO:0000256" key="6">
    <source>
        <dbReference type="ARBA" id="ARBA00023180"/>
    </source>
</evidence>
<dbReference type="GO" id="GO:0016042">
    <property type="term" value="P:lipid catabolic process"/>
    <property type="evidence" value="ECO:0007669"/>
    <property type="project" value="UniProtKB-KW"/>
</dbReference>
<evidence type="ECO:0000256" key="3">
    <source>
        <dbReference type="ARBA" id="ARBA00022801"/>
    </source>
</evidence>
<gene>
    <name evidence="10" type="ORF">Fcan01_27794</name>
</gene>
<dbReference type="InterPro" id="IPR029058">
    <property type="entry name" value="AB_hydrolase_fold"/>
</dbReference>
<evidence type="ECO:0000256" key="2">
    <source>
        <dbReference type="ARBA" id="ARBA00022729"/>
    </source>
</evidence>
<keyword evidence="6" id="KW-0325">Glycoprotein</keyword>
<feature type="chain" id="PRO_5012511044" evidence="7">
    <location>
        <begin position="21"/>
        <end position="474"/>
    </location>
</feature>
<dbReference type="Proteomes" id="UP000198287">
    <property type="component" value="Unassembled WGS sequence"/>
</dbReference>
<dbReference type="Pfam" id="PF04083">
    <property type="entry name" value="Abhydro_lipase"/>
    <property type="match status" value="1"/>
</dbReference>
<proteinExistence type="inferred from homology"/>
<protein>
    <submittedName>
        <fullName evidence="10">Lipase 3</fullName>
    </submittedName>
</protein>
<evidence type="ECO:0000259" key="8">
    <source>
        <dbReference type="Pfam" id="PF00561"/>
    </source>
</evidence>
<feature type="domain" description="Partial AB-hydrolase lipase" evidence="9">
    <location>
        <begin position="71"/>
        <end position="135"/>
    </location>
</feature>
<dbReference type="EMBL" id="LNIX01000057">
    <property type="protein sequence ID" value="OXA37429.1"/>
    <property type="molecule type" value="Genomic_DNA"/>
</dbReference>
<keyword evidence="2 7" id="KW-0732">Signal</keyword>
<dbReference type="AlphaFoldDB" id="A0A226CWS7"/>
<dbReference type="FunFam" id="3.40.50.1820:FF:000057">
    <property type="entry name" value="Lipase"/>
    <property type="match status" value="1"/>
</dbReference>
<sequence>MRQSLAIGLTILSTFLVANATQNFVFPSDQAGQEKLWNDTIQAILKFKEEFESRSPADVLQAEDGDASLTVPEVILRYGYPVEVHNITTEDGYIIQAHRIPYGLACGAVNEGSPKKRVVWMQHGLMGDSSNWVITGNKSRGLGIGLRKISSTKERITDNLGNYRGNTYSTMHTTLLPSQPEFWDFSWHDLGMYDIPAGIDYVLNHTQAESLYYIGHSMGTTGFFVTMSERPEYNAKVKLMSALAPALFMSHSTSVITRLLVELFVPIIDQVPYVEAFPIEWTKDLAAELCKRGAPTQPLCSIILYLIGGKNEPQLDLDSLPAILGHSPAGSSTKTFMHYGQGIVSGQFEKFNYRGANPDKYNGSLTPPKYDLGKITTPIAIYYGDNDFLADPQDVLRGAREFSTLVNLHRVNDTLFSHLDFVWALDQGTLINKPVMDFMEEFANRLPPNGVAGRVQFMNGLLSMTVILVINKML</sequence>
<evidence type="ECO:0000313" key="10">
    <source>
        <dbReference type="EMBL" id="OXA37429.1"/>
    </source>
</evidence>
<accession>A0A226CWS7</accession>
<dbReference type="SUPFAM" id="SSF53474">
    <property type="entry name" value="alpha/beta-Hydrolases"/>
    <property type="match status" value="1"/>
</dbReference>
<feature type="signal peptide" evidence="7">
    <location>
        <begin position="1"/>
        <end position="20"/>
    </location>
</feature>
<dbReference type="Pfam" id="PF00561">
    <property type="entry name" value="Abhydrolase_1"/>
    <property type="match status" value="1"/>
</dbReference>
<dbReference type="InterPro" id="IPR006693">
    <property type="entry name" value="AB_hydrolase_lipase"/>
</dbReference>
<comment type="caution">
    <text evidence="10">The sequence shown here is derived from an EMBL/GenBank/DDBJ whole genome shotgun (WGS) entry which is preliminary data.</text>
</comment>